<gene>
    <name evidence="2" type="ORF">DF037_14545</name>
</gene>
<dbReference type="Pfam" id="PF01936">
    <property type="entry name" value="NYN"/>
    <property type="match status" value="1"/>
</dbReference>
<protein>
    <submittedName>
        <fullName evidence="2">NYN domain-containing protein</fullName>
    </submittedName>
</protein>
<sequence>MTTMRRVGVYVDGSSMDANGGHLMRYDVLRALAGRAGATIQRLHAYLSFDARRAARSADYDARIKGYQAALRDKGFRVTVKPLRHFADEDGTETVKSNSDLGMAIDALSESDRLDTVLVATSDGDFVEVVRALQKKGCRVEVLGFDNVPLELRDAADQFISGYLVPGLLPARDAVSGSPAWGQVGSRVRGVCNRFEPDDGYGFIAFWAALPDTPLLAAADTSPAYFRGSSLQDPSILARLPSRSTILEFDLAMPAKHAGAPEARRIQVVSAA</sequence>
<dbReference type="GO" id="GO:0004540">
    <property type="term" value="F:RNA nuclease activity"/>
    <property type="evidence" value="ECO:0007669"/>
    <property type="project" value="InterPro"/>
</dbReference>
<evidence type="ECO:0000313" key="3">
    <source>
        <dbReference type="Proteomes" id="UP000269271"/>
    </source>
</evidence>
<dbReference type="PANTHER" id="PTHR35458">
    <property type="entry name" value="SLR0755 PROTEIN"/>
    <property type="match status" value="1"/>
</dbReference>
<accession>A0A0G3Z4C6</accession>
<dbReference type="EMBL" id="QTQX01000008">
    <property type="protein sequence ID" value="RQT29177.1"/>
    <property type="molecule type" value="Genomic_DNA"/>
</dbReference>
<proteinExistence type="predicted"/>
<dbReference type="InterPro" id="IPR028082">
    <property type="entry name" value="Peripla_BP_I"/>
</dbReference>
<comment type="caution">
    <text evidence="2">The sequence shown here is derived from an EMBL/GenBank/DDBJ whole genome shotgun (WGS) entry which is preliminary data.</text>
</comment>
<dbReference type="PANTHER" id="PTHR35458:SF8">
    <property type="entry name" value="SLR0650 PROTEIN"/>
    <property type="match status" value="1"/>
</dbReference>
<evidence type="ECO:0000313" key="2">
    <source>
        <dbReference type="EMBL" id="RQT29177.1"/>
    </source>
</evidence>
<dbReference type="Proteomes" id="UP000269271">
    <property type="component" value="Unassembled WGS sequence"/>
</dbReference>
<dbReference type="InterPro" id="IPR047140">
    <property type="entry name" value="LabA"/>
</dbReference>
<dbReference type="SUPFAM" id="SSF53822">
    <property type="entry name" value="Periplasmic binding protein-like I"/>
    <property type="match status" value="1"/>
</dbReference>
<dbReference type="AlphaFoldDB" id="A0A0G3Z4C6"/>
<evidence type="ECO:0000259" key="1">
    <source>
        <dbReference type="Pfam" id="PF01936"/>
    </source>
</evidence>
<dbReference type="RefSeq" id="WP_047853238.1">
    <property type="nucleotide sequence ID" value="NZ_CADEVH010000003.1"/>
</dbReference>
<dbReference type="KEGG" id="bcon:NL30_35070"/>
<name>A0A0G3Z4C6_9BURK</name>
<accession>A0A1C8ZN31</accession>
<dbReference type="Gene3D" id="3.40.50.1010">
    <property type="entry name" value="5'-nuclease"/>
    <property type="match status" value="1"/>
</dbReference>
<feature type="domain" description="NYN" evidence="1">
    <location>
        <begin position="6"/>
        <end position="161"/>
    </location>
</feature>
<dbReference type="InterPro" id="IPR021139">
    <property type="entry name" value="NYN"/>
</dbReference>
<reference evidence="2 3" key="1">
    <citation type="submission" date="2018-08" db="EMBL/GenBank/DDBJ databases">
        <title>Comparative analysis of Burkholderia isolates from Puerto Rico.</title>
        <authorList>
            <person name="Hall C."/>
            <person name="Sahl J."/>
            <person name="Wagner D."/>
        </authorList>
    </citation>
    <scope>NUCLEOTIDE SEQUENCE [LARGE SCALE GENOMIC DNA]</scope>
    <source>
        <strain evidence="2 3">Bp9001</strain>
    </source>
</reference>
<organism evidence="2 3">
    <name type="scientific">Burkholderia contaminans</name>
    <dbReference type="NCBI Taxonomy" id="488447"/>
    <lineage>
        <taxon>Bacteria</taxon>
        <taxon>Pseudomonadati</taxon>
        <taxon>Pseudomonadota</taxon>
        <taxon>Betaproteobacteria</taxon>
        <taxon>Burkholderiales</taxon>
        <taxon>Burkholderiaceae</taxon>
        <taxon>Burkholderia</taxon>
        <taxon>Burkholderia cepacia complex</taxon>
    </lineage>
</organism>
<dbReference type="CDD" id="cd10911">
    <property type="entry name" value="PIN_LabA"/>
    <property type="match status" value="1"/>
</dbReference>